<keyword evidence="2" id="KW-1185">Reference proteome</keyword>
<proteinExistence type="predicted"/>
<accession>A0ABR4F6U8</accession>
<name>A0ABR4F6U8_9PEZI</name>
<evidence type="ECO:0000313" key="2">
    <source>
        <dbReference type="Proteomes" id="UP001600888"/>
    </source>
</evidence>
<protein>
    <submittedName>
        <fullName evidence="1">Uncharacterized protein</fullName>
    </submittedName>
</protein>
<gene>
    <name evidence="1" type="ORF">FJTKL_15513</name>
</gene>
<sequence>MRQHPLAYSFSLSLTVGSAIRRDPTASAVTLTRISTFSGFRIHSLLTTPHCADLLRLRQKDPSSTASHQEPVRRFSSIASAELLHCTPAHLGSPGQCQRNAYPPSWSLAGSTLELDRPARVSGFQFLFLYPHQRPYQAHTQPTLVITGVQAHLSTSLFAHHDCNRMSTGPNMHVETPR</sequence>
<comment type="caution">
    <text evidence="1">The sequence shown here is derived from an EMBL/GenBank/DDBJ whole genome shotgun (WGS) entry which is preliminary data.</text>
</comment>
<dbReference type="Proteomes" id="UP001600888">
    <property type="component" value="Unassembled WGS sequence"/>
</dbReference>
<reference evidence="1 2" key="1">
    <citation type="submission" date="2024-03" db="EMBL/GenBank/DDBJ databases">
        <title>A high-quality draft genome sequence of Diaporthe vaccinii, a causative agent of upright dieback and viscid rot disease in cranberry plants.</title>
        <authorList>
            <person name="Sarrasin M."/>
            <person name="Lang B.F."/>
            <person name="Burger G."/>
        </authorList>
    </citation>
    <scope>NUCLEOTIDE SEQUENCE [LARGE SCALE GENOMIC DNA]</scope>
    <source>
        <strain evidence="1 2">IS7</strain>
    </source>
</reference>
<organism evidence="1 2">
    <name type="scientific">Diaporthe vaccinii</name>
    <dbReference type="NCBI Taxonomy" id="105482"/>
    <lineage>
        <taxon>Eukaryota</taxon>
        <taxon>Fungi</taxon>
        <taxon>Dikarya</taxon>
        <taxon>Ascomycota</taxon>
        <taxon>Pezizomycotina</taxon>
        <taxon>Sordariomycetes</taxon>
        <taxon>Sordariomycetidae</taxon>
        <taxon>Diaporthales</taxon>
        <taxon>Diaporthaceae</taxon>
        <taxon>Diaporthe</taxon>
        <taxon>Diaporthe eres species complex</taxon>
    </lineage>
</organism>
<dbReference type="EMBL" id="JBAWTH010000009">
    <property type="protein sequence ID" value="KAL2290393.1"/>
    <property type="molecule type" value="Genomic_DNA"/>
</dbReference>
<evidence type="ECO:0000313" key="1">
    <source>
        <dbReference type="EMBL" id="KAL2290393.1"/>
    </source>
</evidence>